<evidence type="ECO:0000313" key="13">
    <source>
        <dbReference type="Proteomes" id="UP000694890"/>
    </source>
</evidence>
<dbReference type="AlphaFoldDB" id="A0AAJ8B7M4"/>
<evidence type="ECO:0000259" key="12">
    <source>
        <dbReference type="Pfam" id="PF05279"/>
    </source>
</evidence>
<evidence type="ECO:0000256" key="2">
    <source>
        <dbReference type="ARBA" id="ARBA00016711"/>
    </source>
</evidence>
<evidence type="ECO:0000256" key="7">
    <source>
        <dbReference type="ARBA" id="ARBA00023157"/>
    </source>
</evidence>
<dbReference type="InterPro" id="IPR007943">
    <property type="entry name" value="Asp-B-hydro/Triadin_dom"/>
</dbReference>
<accession>A0AAJ8B7M4</accession>
<organism evidence="13 14">
    <name type="scientific">Lates calcarifer</name>
    <name type="common">Barramundi</name>
    <name type="synonym">Holocentrus calcarifer</name>
    <dbReference type="NCBI Taxonomy" id="8187"/>
    <lineage>
        <taxon>Eukaryota</taxon>
        <taxon>Metazoa</taxon>
        <taxon>Chordata</taxon>
        <taxon>Craniata</taxon>
        <taxon>Vertebrata</taxon>
        <taxon>Euteleostomi</taxon>
        <taxon>Actinopterygii</taxon>
        <taxon>Neopterygii</taxon>
        <taxon>Teleostei</taxon>
        <taxon>Neoteleostei</taxon>
        <taxon>Acanthomorphata</taxon>
        <taxon>Carangaria</taxon>
        <taxon>Carangaria incertae sedis</taxon>
        <taxon>Centropomidae</taxon>
        <taxon>Lates</taxon>
    </lineage>
</organism>
<dbReference type="GO" id="GO:0033017">
    <property type="term" value="C:sarcoplasmic reticulum membrane"/>
    <property type="evidence" value="ECO:0007669"/>
    <property type="project" value="UniProtKB-SubCell"/>
</dbReference>
<evidence type="ECO:0000256" key="6">
    <source>
        <dbReference type="ARBA" id="ARBA00023136"/>
    </source>
</evidence>
<feature type="transmembrane region" description="Helical" evidence="11">
    <location>
        <begin position="87"/>
        <end position="110"/>
    </location>
</feature>
<gene>
    <name evidence="14" type="primary">trdn</name>
</gene>
<dbReference type="RefSeq" id="XP_050927902.1">
    <property type="nucleotide sequence ID" value="XM_051071945.1"/>
</dbReference>
<dbReference type="Proteomes" id="UP000694890">
    <property type="component" value="Linkage group LG7_1"/>
</dbReference>
<protein>
    <recommendedName>
        <fullName evidence="2">Triadin</fullName>
    </recommendedName>
</protein>
<feature type="domain" description="Aspartyl beta-hydroxylase/Triadin" evidence="12">
    <location>
        <begin position="84"/>
        <end position="114"/>
    </location>
</feature>
<keyword evidence="6 11" id="KW-0472">Membrane</keyword>
<evidence type="ECO:0000256" key="5">
    <source>
        <dbReference type="ARBA" id="ARBA00022989"/>
    </source>
</evidence>
<dbReference type="PANTHER" id="PTHR14106">
    <property type="entry name" value="TRIADIN"/>
    <property type="match status" value="1"/>
</dbReference>
<dbReference type="KEGG" id="lcf:108896774"/>
<comment type="subcellular location">
    <subcellularLocation>
        <location evidence="1">Sarcoplasmic reticulum membrane</location>
        <topology evidence="1">Single-pass type II membrane protein</topology>
    </subcellularLocation>
</comment>
<keyword evidence="3" id="KW-0597">Phosphoprotein</keyword>
<dbReference type="Pfam" id="PF05279">
    <property type="entry name" value="Asp-B-Hydro_N"/>
    <property type="match status" value="1"/>
</dbReference>
<evidence type="ECO:0000256" key="8">
    <source>
        <dbReference type="ARBA" id="ARBA00023180"/>
    </source>
</evidence>
<evidence type="ECO:0000256" key="10">
    <source>
        <dbReference type="SAM" id="MobiDB-lite"/>
    </source>
</evidence>
<evidence type="ECO:0000313" key="14">
    <source>
        <dbReference type="RefSeq" id="XP_050927902.1"/>
    </source>
</evidence>
<keyword evidence="4 11" id="KW-0812">Transmembrane</keyword>
<keyword evidence="8" id="KW-0325">Glycoprotein</keyword>
<name>A0AAJ8B7M4_LATCA</name>
<keyword evidence="5 11" id="KW-1133">Transmembrane helix</keyword>
<dbReference type="InterPro" id="IPR010798">
    <property type="entry name" value="Triadin"/>
</dbReference>
<dbReference type="PANTHER" id="PTHR14106:SF0">
    <property type="entry name" value="TRIADIN"/>
    <property type="match status" value="1"/>
</dbReference>
<evidence type="ECO:0000256" key="1">
    <source>
        <dbReference type="ARBA" id="ARBA00004157"/>
    </source>
</evidence>
<evidence type="ECO:0000256" key="3">
    <source>
        <dbReference type="ARBA" id="ARBA00022553"/>
    </source>
</evidence>
<dbReference type="CTD" id="10345"/>
<comment type="function">
    <text evidence="9">Contributes to the regulation of lumenal Ca2+ release via the sarcoplasmic reticulum calcium release channels RYR1 and RYR2, a key step in triggering skeletal and heart muscle contraction. Required for normal organization of the triad junction, where T-tubules and the sarcoplasmic reticulum terminal cisternae are in close contact. Required for normal skeletal muscle strength. Plays a role in excitation-contraction coupling in the heart and in regulating the rate of heart beats.</text>
</comment>
<proteinExistence type="predicted"/>
<dbReference type="GO" id="GO:0005102">
    <property type="term" value="F:signaling receptor binding"/>
    <property type="evidence" value="ECO:0007669"/>
    <property type="project" value="InterPro"/>
</dbReference>
<feature type="region of interest" description="Disordered" evidence="10">
    <location>
        <begin position="1"/>
        <end position="30"/>
    </location>
</feature>
<reference evidence="14" key="1">
    <citation type="submission" date="2025-08" db="UniProtKB">
        <authorList>
            <consortium name="RefSeq"/>
        </authorList>
    </citation>
    <scope>IDENTIFICATION</scope>
    <source>
        <tissue evidence="14">Brain</tissue>
    </source>
</reference>
<evidence type="ECO:0000256" key="11">
    <source>
        <dbReference type="SAM" id="Phobius"/>
    </source>
</evidence>
<dbReference type="GO" id="GO:0051282">
    <property type="term" value="P:regulation of sequestering of calcium ion"/>
    <property type="evidence" value="ECO:0007669"/>
    <property type="project" value="UniProtKB-ARBA"/>
</dbReference>
<evidence type="ECO:0000256" key="9">
    <source>
        <dbReference type="ARBA" id="ARBA00046074"/>
    </source>
</evidence>
<sequence length="207" mass="22877">MKLEKQREVWSEGGRREEAQDREEQKKDKARCPRCPLLVKGLQLSVCRKQLSSPMSSQTKAGEAGSSARNSQRTFLDDVVLTFSSPMAWLLVVALIITWSAVAIVLFDLLDYKTLAEYTSYCDDPVCLSPGLPPPAAIAKRGLKARGGVRPIKSRPAGVPADVTAQESTDWLEMIWTFAASLVAPDEEEEGIHQLTETLTSFHSEEL</sequence>
<evidence type="ECO:0000256" key="4">
    <source>
        <dbReference type="ARBA" id="ARBA00022692"/>
    </source>
</evidence>
<dbReference type="GeneID" id="108896774"/>
<keyword evidence="7" id="KW-1015">Disulfide bond</keyword>